<dbReference type="InterPro" id="IPR005599">
    <property type="entry name" value="GPI_mannosylTrfase"/>
</dbReference>
<evidence type="ECO:0000313" key="10">
    <source>
        <dbReference type="EMBL" id="OWF40950.1"/>
    </source>
</evidence>
<keyword evidence="11" id="KW-1185">Reference proteome</keyword>
<keyword evidence="6 8" id="KW-1133">Transmembrane helix</keyword>
<sequence length="1038" mass="118652">MGKKQTQKSVTRRSSHAQEKHTRKRDDGSSSREKSKKLSKSRTSGCTADDRNYMADLFPRKSVWIVFVITLCIRLRYVSKGENWWILHPDEIFQSVEVAHSELYGYGFRPYEYMPPLDGANTTTSVGRLQENMLGMYSLRSFLYPKLLAAALYVATLCGYTGSPMLFWKMFHTFVTSCLPIAVYTFTKSLYQSRDVAVLASVLSSTSVFLYVLGTHTLVNSFVSPFLFWSLVPLINLLVNKSESQNRVRTPKPEVKASISDTAGVTFKSKEISNKDKSTGDQEVDVENLQPEVEYYDECRKAEQKTMETHTVGEIVPPKNGNVECETTESTNCISNGGIAKPLTETTNGLYPYTTLPSSGNRLTKGIIYEIMHHCKEQSRLTMPYFKYRQNTFMSGDRKHVTYLEDTLICYDSPGIIEHQMGVDFNHNSSDLHKPNYEIPQQRNDTKVSEIENVAERISKSCSIVNDSNKTQENIGSQHHESSSIDKNICKGDCQSTNEIIGQSRPMPDIYDKNAMNGRQIHSPNERNEAPLEKELVQTVSADDRDCDVDSSRTSLFVNFKMTYLFSGFTLAMCIYIRADLLVFIAFLVLPYGRRMCDCNLLTSLPVLLYCIGLMAGLSFGIFDDCYSYRSLVISPWQWVNFNVIRDRSAIFFGTKHWSFYIRALFTKDEVMSACLVVSALTFTAMKCKKIRDHERFMTVNVRLFISLLAFFITHSLNSHKEVRFLHDFIVLLLTFYASFIVILIKTCKEYLIQNNLSQLSHSIEVAFVVYLCSSQWRYFPGPTSGWAYRGLLNTNHVNVCLDFLRQQNDVTGVFVDTSIHETGAFSTLHKNVPLIALIHKEFYEFEADSRLSLKSALSYLSRTNNLSLSVLTQVSDFISVYNTPYLLKTLINKPVYNYLVMSTDRAFIEVGFREVYRIGDMRILKRSFISEDEVKLKAIASRIQLGPNCKILNYEANWLLTFGQYDKAISKLSYSLELDKTNLQAHQLLMEVRRRQGDVTGARVVYKMCGQYHGHRSCTSRPGRITIHEEYNLNVDL</sequence>
<feature type="transmembrane region" description="Helical" evidence="8">
    <location>
        <begin position="143"/>
        <end position="162"/>
    </location>
</feature>
<keyword evidence="5 8" id="KW-0256">Endoplasmic reticulum</keyword>
<dbReference type="GO" id="GO:0000026">
    <property type="term" value="F:alpha-1,2-mannosyltransferase activity"/>
    <property type="evidence" value="ECO:0007669"/>
    <property type="project" value="TreeGrafter"/>
</dbReference>
<evidence type="ECO:0000256" key="6">
    <source>
        <dbReference type="ARBA" id="ARBA00022989"/>
    </source>
</evidence>
<dbReference type="Proteomes" id="UP000242188">
    <property type="component" value="Unassembled WGS sequence"/>
</dbReference>
<evidence type="ECO:0000313" key="11">
    <source>
        <dbReference type="Proteomes" id="UP000242188"/>
    </source>
</evidence>
<proteinExistence type="inferred from homology"/>
<evidence type="ECO:0000256" key="7">
    <source>
        <dbReference type="ARBA" id="ARBA00023136"/>
    </source>
</evidence>
<evidence type="ECO:0000256" key="1">
    <source>
        <dbReference type="ARBA" id="ARBA00004477"/>
    </source>
</evidence>
<dbReference type="EMBL" id="NEDP02005434">
    <property type="protein sequence ID" value="OWF40950.1"/>
    <property type="molecule type" value="Genomic_DNA"/>
</dbReference>
<comment type="similarity">
    <text evidence="8">Belongs to the glycosyltransferase 22 family.</text>
</comment>
<feature type="transmembrane region" description="Helical" evidence="8">
    <location>
        <begin position="563"/>
        <end position="589"/>
    </location>
</feature>
<dbReference type="GO" id="GO:0006506">
    <property type="term" value="P:GPI anchor biosynthetic process"/>
    <property type="evidence" value="ECO:0007669"/>
    <property type="project" value="TreeGrafter"/>
</dbReference>
<evidence type="ECO:0000256" key="5">
    <source>
        <dbReference type="ARBA" id="ARBA00022824"/>
    </source>
</evidence>
<dbReference type="EC" id="2.4.1.-" evidence="8"/>
<feature type="compositionally biased region" description="Basic and acidic residues" evidence="9">
    <location>
        <begin position="16"/>
        <end position="33"/>
    </location>
</feature>
<dbReference type="Pfam" id="PF03901">
    <property type="entry name" value="Glyco_transf_22"/>
    <property type="match status" value="2"/>
</dbReference>
<feature type="region of interest" description="Disordered" evidence="9">
    <location>
        <begin position="1"/>
        <end position="45"/>
    </location>
</feature>
<organism evidence="10 11">
    <name type="scientific">Mizuhopecten yessoensis</name>
    <name type="common">Japanese scallop</name>
    <name type="synonym">Patinopecten yessoensis</name>
    <dbReference type="NCBI Taxonomy" id="6573"/>
    <lineage>
        <taxon>Eukaryota</taxon>
        <taxon>Metazoa</taxon>
        <taxon>Spiralia</taxon>
        <taxon>Lophotrochozoa</taxon>
        <taxon>Mollusca</taxon>
        <taxon>Bivalvia</taxon>
        <taxon>Autobranchia</taxon>
        <taxon>Pteriomorphia</taxon>
        <taxon>Pectinida</taxon>
        <taxon>Pectinoidea</taxon>
        <taxon>Pectinidae</taxon>
        <taxon>Mizuhopecten</taxon>
    </lineage>
</organism>
<dbReference type="InterPro" id="IPR011990">
    <property type="entry name" value="TPR-like_helical_dom_sf"/>
</dbReference>
<dbReference type="PANTHER" id="PTHR22760">
    <property type="entry name" value="GLYCOSYLTRANSFERASE"/>
    <property type="match status" value="1"/>
</dbReference>
<keyword evidence="4 8" id="KW-0812">Transmembrane</keyword>
<gene>
    <name evidence="10" type="ORF">KP79_PYT15977</name>
</gene>
<accession>A0A210PWT7</accession>
<reference evidence="10 11" key="1">
    <citation type="journal article" date="2017" name="Nat. Ecol. Evol.">
        <title>Scallop genome provides insights into evolution of bilaterian karyotype and development.</title>
        <authorList>
            <person name="Wang S."/>
            <person name="Zhang J."/>
            <person name="Jiao W."/>
            <person name="Li J."/>
            <person name="Xun X."/>
            <person name="Sun Y."/>
            <person name="Guo X."/>
            <person name="Huan P."/>
            <person name="Dong B."/>
            <person name="Zhang L."/>
            <person name="Hu X."/>
            <person name="Sun X."/>
            <person name="Wang J."/>
            <person name="Zhao C."/>
            <person name="Wang Y."/>
            <person name="Wang D."/>
            <person name="Huang X."/>
            <person name="Wang R."/>
            <person name="Lv J."/>
            <person name="Li Y."/>
            <person name="Zhang Z."/>
            <person name="Liu B."/>
            <person name="Lu W."/>
            <person name="Hui Y."/>
            <person name="Liang J."/>
            <person name="Zhou Z."/>
            <person name="Hou R."/>
            <person name="Li X."/>
            <person name="Liu Y."/>
            <person name="Li H."/>
            <person name="Ning X."/>
            <person name="Lin Y."/>
            <person name="Zhao L."/>
            <person name="Xing Q."/>
            <person name="Dou J."/>
            <person name="Li Y."/>
            <person name="Mao J."/>
            <person name="Guo H."/>
            <person name="Dou H."/>
            <person name="Li T."/>
            <person name="Mu C."/>
            <person name="Jiang W."/>
            <person name="Fu Q."/>
            <person name="Fu X."/>
            <person name="Miao Y."/>
            <person name="Liu J."/>
            <person name="Yu Q."/>
            <person name="Li R."/>
            <person name="Liao H."/>
            <person name="Li X."/>
            <person name="Kong Y."/>
            <person name="Jiang Z."/>
            <person name="Chourrout D."/>
            <person name="Li R."/>
            <person name="Bao Z."/>
        </authorList>
    </citation>
    <scope>NUCLEOTIDE SEQUENCE [LARGE SCALE GENOMIC DNA]</scope>
    <source>
        <strain evidence="10 11">PY_sf001</strain>
    </source>
</reference>
<evidence type="ECO:0000256" key="3">
    <source>
        <dbReference type="ARBA" id="ARBA00022679"/>
    </source>
</evidence>
<feature type="compositionally biased region" description="Basic residues" evidence="9">
    <location>
        <begin position="1"/>
        <end position="15"/>
    </location>
</feature>
<evidence type="ECO:0000256" key="4">
    <source>
        <dbReference type="ARBA" id="ARBA00022692"/>
    </source>
</evidence>
<keyword evidence="2 8" id="KW-0328">Glycosyltransferase</keyword>
<feature type="transmembrane region" description="Helical" evidence="8">
    <location>
        <begin position="601"/>
        <end position="623"/>
    </location>
</feature>
<dbReference type="SUPFAM" id="SSF48452">
    <property type="entry name" value="TPR-like"/>
    <property type="match status" value="1"/>
</dbReference>
<name>A0A210PWT7_MIZYE</name>
<protein>
    <recommendedName>
        <fullName evidence="8">Mannosyltransferase</fullName>
        <ecNumber evidence="8">2.4.1.-</ecNumber>
    </recommendedName>
</protein>
<dbReference type="GO" id="GO:0005789">
    <property type="term" value="C:endoplasmic reticulum membrane"/>
    <property type="evidence" value="ECO:0007669"/>
    <property type="project" value="UniProtKB-SubCell"/>
</dbReference>
<evidence type="ECO:0000256" key="8">
    <source>
        <dbReference type="RuleBase" id="RU363075"/>
    </source>
</evidence>
<evidence type="ECO:0000256" key="2">
    <source>
        <dbReference type="ARBA" id="ARBA00022676"/>
    </source>
</evidence>
<evidence type="ECO:0000256" key="9">
    <source>
        <dbReference type="SAM" id="MobiDB-lite"/>
    </source>
</evidence>
<dbReference type="AlphaFoldDB" id="A0A210PWT7"/>
<feature type="transmembrane region" description="Helical" evidence="8">
    <location>
        <begin position="725"/>
        <end position="745"/>
    </location>
</feature>
<feature type="transmembrane region" description="Helical" evidence="8">
    <location>
        <begin position="219"/>
        <end position="239"/>
    </location>
</feature>
<feature type="transmembrane region" description="Helical" evidence="8">
    <location>
        <begin position="696"/>
        <end position="713"/>
    </location>
</feature>
<comment type="caution">
    <text evidence="10">The sequence shown here is derived from an EMBL/GenBank/DDBJ whole genome shotgun (WGS) entry which is preliminary data.</text>
</comment>
<keyword evidence="7 8" id="KW-0472">Membrane</keyword>
<comment type="subcellular location">
    <subcellularLocation>
        <location evidence="1 8">Endoplasmic reticulum membrane</location>
        <topology evidence="1 8">Multi-pass membrane protein</topology>
    </subcellularLocation>
</comment>
<dbReference type="OrthoDB" id="10053904at2759"/>
<dbReference type="PANTHER" id="PTHR22760:SF4">
    <property type="entry name" value="GPI MANNOSYLTRANSFERASE 3"/>
    <property type="match status" value="1"/>
</dbReference>
<keyword evidence="3" id="KW-0808">Transferase</keyword>